<gene>
    <name evidence="2" type="ORF">RWD45_18535</name>
</gene>
<feature type="chain" id="PRO_5047495106" evidence="1">
    <location>
        <begin position="28"/>
        <end position="201"/>
    </location>
</feature>
<sequence>MSFSKKVSKGLLTAALGFSLMGGGTYAYFSDTVEVNNTFAAGTLDLSVNPETIVNVDNLKPGDEISREFMLTNNGTLDIHKVLLDTSYVVHDVNGDNTDDFGEHIKVTILYNQANATVEVMETTLSELQEMTPDITAIDEFVGGVQRPNGLKPGDMNKIIVLFEFVDNGEDQNRFQGDSLQLKWKFIAEQAEGTLYDGDTE</sequence>
<dbReference type="EMBL" id="JAWDIQ010000003">
    <property type="protein sequence ID" value="MDY0410181.1"/>
    <property type="molecule type" value="Genomic_DNA"/>
</dbReference>
<accession>A0ABU5CUY1</accession>
<evidence type="ECO:0000256" key="1">
    <source>
        <dbReference type="SAM" id="SignalP"/>
    </source>
</evidence>
<organism evidence="2 3">
    <name type="scientific">Paracerasibacillus soli</name>
    <dbReference type="NCBI Taxonomy" id="480284"/>
    <lineage>
        <taxon>Bacteria</taxon>
        <taxon>Bacillati</taxon>
        <taxon>Bacillota</taxon>
        <taxon>Bacilli</taxon>
        <taxon>Bacillales</taxon>
        <taxon>Bacillaceae</taxon>
        <taxon>Paracerasibacillus</taxon>
    </lineage>
</organism>
<dbReference type="Proteomes" id="UP001275315">
    <property type="component" value="Unassembled WGS sequence"/>
</dbReference>
<comment type="caution">
    <text evidence="2">The sequence shown here is derived from an EMBL/GenBank/DDBJ whole genome shotgun (WGS) entry which is preliminary data.</text>
</comment>
<keyword evidence="3" id="KW-1185">Reference proteome</keyword>
<evidence type="ECO:0000313" key="2">
    <source>
        <dbReference type="EMBL" id="MDY0410181.1"/>
    </source>
</evidence>
<protein>
    <submittedName>
        <fullName evidence="2">TasA family protein</fullName>
    </submittedName>
</protein>
<keyword evidence="1" id="KW-0732">Signal</keyword>
<dbReference type="InterPro" id="IPR023833">
    <property type="entry name" value="Signal_pept_SipW-depend-type"/>
</dbReference>
<evidence type="ECO:0000313" key="3">
    <source>
        <dbReference type="Proteomes" id="UP001275315"/>
    </source>
</evidence>
<dbReference type="Pfam" id="PF12389">
    <property type="entry name" value="Peptidase_M73"/>
    <property type="match status" value="1"/>
</dbReference>
<feature type="signal peptide" evidence="1">
    <location>
        <begin position="1"/>
        <end position="27"/>
    </location>
</feature>
<dbReference type="RefSeq" id="WP_320381047.1">
    <property type="nucleotide sequence ID" value="NZ_JAWDIQ010000003.1"/>
</dbReference>
<reference evidence="2 3" key="1">
    <citation type="submission" date="2023-10" db="EMBL/GenBank/DDBJ databases">
        <title>Virgibacillus soli CC-YMP-6 genome.</title>
        <authorList>
            <person name="Miliotis G."/>
            <person name="Sengupta P."/>
            <person name="Hameed A."/>
            <person name="Chuvochina M."/>
            <person name="Mcdonagh F."/>
            <person name="Simpson A.C."/>
            <person name="Singh N.K."/>
            <person name="Rekha P.D."/>
            <person name="Raman K."/>
            <person name="Hugenholtz P."/>
            <person name="Venkateswaran K."/>
        </authorList>
    </citation>
    <scope>NUCLEOTIDE SEQUENCE [LARGE SCALE GENOMIC DNA]</scope>
    <source>
        <strain evidence="2 3">CC-YMP-6</strain>
    </source>
</reference>
<dbReference type="NCBIfam" id="TIGR04088">
    <property type="entry name" value="cognate_SipW"/>
    <property type="match status" value="1"/>
</dbReference>
<name>A0ABU5CUY1_9BACI</name>
<proteinExistence type="predicted"/>
<dbReference type="InterPro" id="IPR022121">
    <property type="entry name" value="Peptidase_M73_camelysin"/>
</dbReference>